<dbReference type="InterPro" id="IPR000719">
    <property type="entry name" value="Prot_kinase_dom"/>
</dbReference>
<evidence type="ECO:0000259" key="6">
    <source>
        <dbReference type="PROSITE" id="PS50011"/>
    </source>
</evidence>
<dbReference type="InterPro" id="IPR050660">
    <property type="entry name" value="NEK_Ser/Thr_kinase"/>
</dbReference>
<proteinExistence type="predicted"/>
<keyword evidence="2" id="KW-0808">Transferase</keyword>
<organism evidence="7 8">
    <name type="scientific">Paradevosia tibetensis</name>
    <dbReference type="NCBI Taxonomy" id="1447062"/>
    <lineage>
        <taxon>Bacteria</taxon>
        <taxon>Pseudomonadati</taxon>
        <taxon>Pseudomonadota</taxon>
        <taxon>Alphaproteobacteria</taxon>
        <taxon>Hyphomicrobiales</taxon>
        <taxon>Devosiaceae</taxon>
        <taxon>Paradevosia</taxon>
    </lineage>
</organism>
<dbReference type="SMART" id="SM00220">
    <property type="entry name" value="S_TKc"/>
    <property type="match status" value="1"/>
</dbReference>
<evidence type="ECO:0000256" key="5">
    <source>
        <dbReference type="ARBA" id="ARBA00022840"/>
    </source>
</evidence>
<evidence type="ECO:0000256" key="1">
    <source>
        <dbReference type="ARBA" id="ARBA00012513"/>
    </source>
</evidence>
<evidence type="ECO:0000256" key="4">
    <source>
        <dbReference type="ARBA" id="ARBA00022777"/>
    </source>
</evidence>
<evidence type="ECO:0000256" key="3">
    <source>
        <dbReference type="ARBA" id="ARBA00022741"/>
    </source>
</evidence>
<gene>
    <name evidence="7" type="ORF">FNA67_04230</name>
</gene>
<dbReference type="EC" id="2.7.11.1" evidence="1"/>
<dbReference type="PROSITE" id="PS50011">
    <property type="entry name" value="PROTEIN_KINASE_DOM"/>
    <property type="match status" value="1"/>
</dbReference>
<dbReference type="RefSeq" id="WP_147655185.1">
    <property type="nucleotide sequence ID" value="NZ_BMFM01000001.1"/>
</dbReference>
<sequence length="361" mass="40573">MPFDISLLPENVRPTVQRLQKTITFSDNITKGANGYVLIGHNNLLDRPQVMKIYYWGGGAHIEPTLLAKLEFPNILKVDSAEPIDEDDAYFITRFCGGGDLDDQLAEKAFGPREGIDILLQIASGVSYLHGQGYLHRDLKPSNVFCTDGGVWVVGDFGSVVTMNEEGFASTQSKHSIIYRPPEDFEEAARFYRQGDIYQLGLLLYQTLGGRLDYEQDSWLSHAQMKQRETLGGIEGHVYAQSCIGSVIRKGKVLKLDTLPATVPKHLRQLIRQACRVDYKRRPEAASDFITKLNNLRRKTFDWKVVDGLYQLDVKGRSFRLTPVDGDLQVEKRVAGGWKKQHGLRFSDPLLAVGEVEDLAS</sequence>
<feature type="domain" description="Protein kinase" evidence="6">
    <location>
        <begin position="23"/>
        <end position="301"/>
    </location>
</feature>
<keyword evidence="4 7" id="KW-0418">Kinase</keyword>
<keyword evidence="3" id="KW-0547">Nucleotide-binding</keyword>
<evidence type="ECO:0000313" key="8">
    <source>
        <dbReference type="Proteomes" id="UP000321062"/>
    </source>
</evidence>
<dbReference type="InterPro" id="IPR008271">
    <property type="entry name" value="Ser/Thr_kinase_AS"/>
</dbReference>
<dbReference type="Gene3D" id="1.10.510.10">
    <property type="entry name" value="Transferase(Phosphotransferase) domain 1"/>
    <property type="match status" value="1"/>
</dbReference>
<keyword evidence="5" id="KW-0067">ATP-binding</keyword>
<dbReference type="EMBL" id="CP041690">
    <property type="protein sequence ID" value="QEE19429.1"/>
    <property type="molecule type" value="Genomic_DNA"/>
</dbReference>
<dbReference type="OrthoDB" id="9757917at2"/>
<accession>A0A5B9DL92</accession>
<dbReference type="KEGG" id="yti:FNA67_04230"/>
<evidence type="ECO:0000313" key="7">
    <source>
        <dbReference type="EMBL" id="QEE19429.1"/>
    </source>
</evidence>
<dbReference type="Proteomes" id="UP000321062">
    <property type="component" value="Chromosome"/>
</dbReference>
<dbReference type="GO" id="GO:0005524">
    <property type="term" value="F:ATP binding"/>
    <property type="evidence" value="ECO:0007669"/>
    <property type="project" value="UniProtKB-KW"/>
</dbReference>
<reference evidence="7 8" key="1">
    <citation type="journal article" date="2015" name="Int. J. Syst. Evol. Microbiol.">
        <title>Youhaiella tibetensis gen. nov., sp. nov., isolated from subsurface sediment.</title>
        <authorList>
            <person name="Wang Y.X."/>
            <person name="Huang F.Q."/>
            <person name="Nogi Y."/>
            <person name="Pang S.J."/>
            <person name="Wang P.K."/>
            <person name="Lv J."/>
        </authorList>
    </citation>
    <scope>NUCLEOTIDE SEQUENCE [LARGE SCALE GENOMIC DNA]</scope>
    <source>
        <strain evidence="8">fig4</strain>
    </source>
</reference>
<dbReference type="GO" id="GO:0004674">
    <property type="term" value="F:protein serine/threonine kinase activity"/>
    <property type="evidence" value="ECO:0007669"/>
    <property type="project" value="UniProtKB-EC"/>
</dbReference>
<dbReference type="PANTHER" id="PTHR43671:SF13">
    <property type="entry name" value="SERINE_THREONINE-PROTEIN KINASE NEK2"/>
    <property type="match status" value="1"/>
</dbReference>
<keyword evidence="8" id="KW-1185">Reference proteome</keyword>
<dbReference type="AlphaFoldDB" id="A0A5B9DL92"/>
<name>A0A5B9DL92_9HYPH</name>
<evidence type="ECO:0000256" key="2">
    <source>
        <dbReference type="ARBA" id="ARBA00022679"/>
    </source>
</evidence>
<dbReference type="PANTHER" id="PTHR43671">
    <property type="entry name" value="SERINE/THREONINE-PROTEIN KINASE NEK"/>
    <property type="match status" value="1"/>
</dbReference>
<dbReference type="Pfam" id="PF00069">
    <property type="entry name" value="Pkinase"/>
    <property type="match status" value="1"/>
</dbReference>
<protein>
    <recommendedName>
        <fullName evidence="1">non-specific serine/threonine protein kinase</fullName>
        <ecNumber evidence="1">2.7.11.1</ecNumber>
    </recommendedName>
</protein>
<dbReference type="InterPro" id="IPR011009">
    <property type="entry name" value="Kinase-like_dom_sf"/>
</dbReference>
<dbReference type="PROSITE" id="PS00108">
    <property type="entry name" value="PROTEIN_KINASE_ST"/>
    <property type="match status" value="1"/>
</dbReference>
<dbReference type="SUPFAM" id="SSF56112">
    <property type="entry name" value="Protein kinase-like (PK-like)"/>
    <property type="match status" value="1"/>
</dbReference>